<comment type="caution">
    <text evidence="2">The sequence shown here is derived from an EMBL/GenBank/DDBJ whole genome shotgun (WGS) entry which is preliminary data.</text>
</comment>
<protein>
    <recommendedName>
        <fullName evidence="4">DUF2730 domain-containing protein</fullName>
    </recommendedName>
</protein>
<keyword evidence="1" id="KW-0472">Membrane</keyword>
<dbReference type="PROSITE" id="PS51257">
    <property type="entry name" value="PROKAR_LIPOPROTEIN"/>
    <property type="match status" value="1"/>
</dbReference>
<sequence>MTLELIRTWWPILATVLNVLFLLACFVLFKTFARKEELQSIKEAHTQLASRHVALQKHVEKLPDHDEISGLKLSIEKLRGDIREIRPKLEGLDRISNLLLENELKEKNG</sequence>
<proteinExistence type="predicted"/>
<dbReference type="AlphaFoldDB" id="A0A2N7L877"/>
<keyword evidence="1" id="KW-1133">Transmembrane helix</keyword>
<evidence type="ECO:0000256" key="1">
    <source>
        <dbReference type="SAM" id="Phobius"/>
    </source>
</evidence>
<dbReference type="InterPro" id="IPR020269">
    <property type="entry name" value="Phage_Mu_Releasin"/>
</dbReference>
<gene>
    <name evidence="2" type="ORF">BCT23_20370</name>
</gene>
<name>A0A2N7L877_9GAMM</name>
<dbReference type="RefSeq" id="WP_102391452.1">
    <property type="nucleotide sequence ID" value="NZ_MDAL01000033.1"/>
</dbReference>
<evidence type="ECO:0000313" key="2">
    <source>
        <dbReference type="EMBL" id="PMN90308.1"/>
    </source>
</evidence>
<feature type="transmembrane region" description="Helical" evidence="1">
    <location>
        <begin position="12"/>
        <end position="33"/>
    </location>
</feature>
<dbReference type="Proteomes" id="UP000235387">
    <property type="component" value="Unassembled WGS sequence"/>
</dbReference>
<evidence type="ECO:0008006" key="4">
    <source>
        <dbReference type="Google" id="ProtNLM"/>
    </source>
</evidence>
<dbReference type="Pfam" id="PF10805">
    <property type="entry name" value="DUF2730"/>
    <property type="match status" value="1"/>
</dbReference>
<keyword evidence="1" id="KW-0812">Transmembrane</keyword>
<reference evidence="3" key="1">
    <citation type="submission" date="2016-07" db="EMBL/GenBank/DDBJ databases">
        <title>Nontailed viruses are major unrecognized killers of bacteria in the ocean.</title>
        <authorList>
            <person name="Kauffman K."/>
            <person name="Hussain F."/>
            <person name="Yang J."/>
            <person name="Arevalo P."/>
            <person name="Brown J."/>
            <person name="Cutler M."/>
            <person name="Kelly L."/>
            <person name="Polz M.F."/>
        </authorList>
    </citation>
    <scope>NUCLEOTIDE SEQUENCE [LARGE SCALE GENOMIC DNA]</scope>
    <source>
        <strain evidence="3">10N.261.45.A10</strain>
    </source>
</reference>
<evidence type="ECO:0000313" key="3">
    <source>
        <dbReference type="Proteomes" id="UP000235387"/>
    </source>
</evidence>
<organism evidence="2 3">
    <name type="scientific">Enterovibrio norvegicus</name>
    <dbReference type="NCBI Taxonomy" id="188144"/>
    <lineage>
        <taxon>Bacteria</taxon>
        <taxon>Pseudomonadati</taxon>
        <taxon>Pseudomonadota</taxon>
        <taxon>Gammaproteobacteria</taxon>
        <taxon>Vibrionales</taxon>
        <taxon>Vibrionaceae</taxon>
        <taxon>Enterovibrio</taxon>
    </lineage>
</organism>
<dbReference type="EMBL" id="MDAL01000033">
    <property type="protein sequence ID" value="PMN90308.1"/>
    <property type="molecule type" value="Genomic_DNA"/>
</dbReference>
<accession>A0A2N7L877</accession>